<evidence type="ECO:0000256" key="2">
    <source>
        <dbReference type="SAM" id="SignalP"/>
    </source>
</evidence>
<feature type="compositionally biased region" description="Basic and acidic residues" evidence="1">
    <location>
        <begin position="349"/>
        <end position="367"/>
    </location>
</feature>
<evidence type="ECO:0000259" key="3">
    <source>
        <dbReference type="Pfam" id="PF12671"/>
    </source>
</evidence>
<dbReference type="InterPro" id="IPR006311">
    <property type="entry name" value="TAT_signal"/>
</dbReference>
<dbReference type="PROSITE" id="PS51318">
    <property type="entry name" value="TAT"/>
    <property type="match status" value="1"/>
</dbReference>
<feature type="signal peptide" evidence="2">
    <location>
        <begin position="1"/>
        <end position="29"/>
    </location>
</feature>
<gene>
    <name evidence="4" type="ORF">HNR23_003553</name>
</gene>
<dbReference type="Pfam" id="PF12671">
    <property type="entry name" value="Amidase_6"/>
    <property type="match status" value="1"/>
</dbReference>
<dbReference type="InterPro" id="IPR024301">
    <property type="entry name" value="Amidase_6"/>
</dbReference>
<evidence type="ECO:0000313" key="5">
    <source>
        <dbReference type="Proteomes" id="UP000546642"/>
    </source>
</evidence>
<dbReference type="PANTHER" id="PTHR40032:SF1">
    <property type="entry name" value="EXPORTED PROTEIN"/>
    <property type="match status" value="1"/>
</dbReference>
<comment type="caution">
    <text evidence="4">The sequence shown here is derived from an EMBL/GenBank/DDBJ whole genome shotgun (WGS) entry which is preliminary data.</text>
</comment>
<reference evidence="4 5" key="1">
    <citation type="submission" date="2020-08" db="EMBL/GenBank/DDBJ databases">
        <title>Sequencing the genomes of 1000 actinobacteria strains.</title>
        <authorList>
            <person name="Klenk H.-P."/>
        </authorList>
    </citation>
    <scope>NUCLEOTIDE SEQUENCE [LARGE SCALE GENOMIC DNA]</scope>
    <source>
        <strain evidence="4 5">DSM 46659</strain>
    </source>
</reference>
<feature type="region of interest" description="Disordered" evidence="1">
    <location>
        <begin position="349"/>
        <end position="376"/>
    </location>
</feature>
<name>A0A7X0D6N1_9ACTN</name>
<evidence type="ECO:0000313" key="4">
    <source>
        <dbReference type="EMBL" id="MBB6173493.1"/>
    </source>
</evidence>
<keyword evidence="2" id="KW-0732">Signal</keyword>
<feature type="chain" id="PRO_5031434551" description="Putative amidase domain-containing protein" evidence="2">
    <location>
        <begin position="30"/>
        <end position="376"/>
    </location>
</feature>
<dbReference type="PANTHER" id="PTHR40032">
    <property type="entry name" value="EXPORTED PROTEIN-RELATED"/>
    <property type="match status" value="1"/>
</dbReference>
<keyword evidence="5" id="KW-1185">Reference proteome</keyword>
<feature type="domain" description="Putative amidase" evidence="3">
    <location>
        <begin position="221"/>
        <end position="361"/>
    </location>
</feature>
<dbReference type="Gene3D" id="3.90.1720.10">
    <property type="entry name" value="endopeptidase domain like (from Nostoc punctiforme)"/>
    <property type="match status" value="1"/>
</dbReference>
<accession>A0A7X0D6N1</accession>
<dbReference type="Proteomes" id="UP000546642">
    <property type="component" value="Unassembled WGS sequence"/>
</dbReference>
<protein>
    <recommendedName>
        <fullName evidence="3">Putative amidase domain-containing protein</fullName>
    </recommendedName>
</protein>
<evidence type="ECO:0000256" key="1">
    <source>
        <dbReference type="SAM" id="MobiDB-lite"/>
    </source>
</evidence>
<dbReference type="AlphaFoldDB" id="A0A7X0D6N1"/>
<organism evidence="4 5">
    <name type="scientific">Nocardiopsis mwathae</name>
    <dbReference type="NCBI Taxonomy" id="1472723"/>
    <lineage>
        <taxon>Bacteria</taxon>
        <taxon>Bacillati</taxon>
        <taxon>Actinomycetota</taxon>
        <taxon>Actinomycetes</taxon>
        <taxon>Streptosporangiales</taxon>
        <taxon>Nocardiopsidaceae</taxon>
        <taxon>Nocardiopsis</taxon>
    </lineage>
</organism>
<proteinExistence type="predicted"/>
<sequence length="376" mass="41727">MSMDRRTFFVATGLGATAVTLLPAGTASATVGMSPEEEGLLLRQARDYLALRADQLTNAPSLFTRLSDGLQIDRESEARIHDDIEVIKATREDHRSVDGGNASTDISVSLVEVRIDGDRLVATVEENTKLYYQNPEPDEPECEEYWLRHDFTFLQGPSGWVMLESMPEFAGGALLPSTQAMIDTGAAPAEPEVVAEAEAPLPEVAPELENGVGPKGLSKANKKKVVNYAQKYVRKYNKSYRSYKADCTNFVSQAMRAGGWKYKGSGVGARRWNHVWYYGPAAKATSYTWAGAENWGTFARIKSKRTRKIKMSSLAPGDILQAAWKKGNPKDHSMIVVKTGKRSEKYLNYHTPSTKEKKLSRVKKESPGADWYPHRT</sequence>
<dbReference type="EMBL" id="JACHDS010000001">
    <property type="protein sequence ID" value="MBB6173493.1"/>
    <property type="molecule type" value="Genomic_DNA"/>
</dbReference>